<proteinExistence type="predicted"/>
<organism evidence="2 4">
    <name type="scientific">Erysipelothrix amsterdamensis</name>
    <dbReference type="NCBI Taxonomy" id="2929157"/>
    <lineage>
        <taxon>Bacteria</taxon>
        <taxon>Bacillati</taxon>
        <taxon>Bacillota</taxon>
        <taxon>Erysipelotrichia</taxon>
        <taxon>Erysipelotrichales</taxon>
        <taxon>Erysipelotrichaceae</taxon>
        <taxon>Erysipelothrix</taxon>
    </lineage>
</organism>
<evidence type="ECO:0000313" key="3">
    <source>
        <dbReference type="Proteomes" id="UP001154095"/>
    </source>
</evidence>
<dbReference type="RefSeq" id="WP_254006726.1">
    <property type="nucleotide sequence ID" value="NZ_OW659477.1"/>
</dbReference>
<keyword evidence="3" id="KW-1185">Reference proteome</keyword>
<accession>A0AAU9VHN7</accession>
<name>A0AAU9VHN7_9FIRM</name>
<evidence type="ECO:0000313" key="4">
    <source>
        <dbReference type="Proteomes" id="UP001154111"/>
    </source>
</evidence>
<evidence type="ECO:0000313" key="1">
    <source>
        <dbReference type="EMBL" id="CAH2763179.1"/>
    </source>
</evidence>
<dbReference type="EMBL" id="OW659477">
    <property type="protein sequence ID" value="CAH2763214.1"/>
    <property type="molecule type" value="Genomic_DNA"/>
</dbReference>
<sequence length="315" mass="36078">MVKNIFSTYPMLNENHINAIGYEVSEIKFYARTKYDKKKIEISEDSINSNLIILEDENAFWDINSQSLTVELKMEIKNSRPLFGQNGIANSGARIGFAIQWYSRESMQRGIVRVGIMDYFDNIPKEYRIEINFDVGQLRGDIVFQPFLYIERAANQIDERGGYLQNNIGSILGGFSEVKVVLDGDGSEFPIYIVSNPKGPLWQVDCQWDDPVTEAFSRSVAIRLNQNHPGYKYVDRNNKKFDQFLINDIVASSICIIITKVAQSAYASCLKSDDYFEIGSVAHVANYFIKTFGLKNYDDLDLLSSEVRQRLPFDR</sequence>
<dbReference type="EMBL" id="OW659496">
    <property type="protein sequence ID" value="CAH2763179.1"/>
    <property type="molecule type" value="Genomic_DNA"/>
</dbReference>
<dbReference type="Proteomes" id="UP001154111">
    <property type="component" value="Chromosome"/>
</dbReference>
<dbReference type="AlphaFoldDB" id="A0AAU9VHN7"/>
<protein>
    <recommendedName>
        <fullName evidence="5">ApeA N-terminal domain-containing protein</fullName>
    </recommendedName>
</protein>
<evidence type="ECO:0000313" key="2">
    <source>
        <dbReference type="EMBL" id="CAH2763214.1"/>
    </source>
</evidence>
<dbReference type="Proteomes" id="UP001154095">
    <property type="component" value="Chromosome"/>
</dbReference>
<evidence type="ECO:0008006" key="5">
    <source>
        <dbReference type="Google" id="ProtNLM"/>
    </source>
</evidence>
<gene>
    <name evidence="2" type="ORF">ERYAMS2_01615</name>
    <name evidence="1" type="ORF">ERYAMS_01320</name>
</gene>
<reference evidence="2" key="1">
    <citation type="submission" date="2022-04" db="EMBL/GenBank/DDBJ databases">
        <authorList>
            <person name="Forde T."/>
        </authorList>
    </citation>
    <scope>NUCLEOTIDE SEQUENCE</scope>
    <source>
        <strain evidence="2">A18Y016a</strain>
        <strain evidence="1">A18Y020d</strain>
    </source>
</reference>